<proteinExistence type="predicted"/>
<accession>A0A2J6QD86</accession>
<name>A0A2J6QD86_9HELO</name>
<keyword evidence="1" id="KW-1133">Transmembrane helix</keyword>
<keyword evidence="1" id="KW-0812">Transmembrane</keyword>
<sequence>MGVLIYVLDRQRPIPKVLTFLLCIFTMIVLLLLYLHVLVFEQDPLPDEEELLGRRASEVARTRRSCTTRKLKTCTKFCVALVDTTNSLPASVLWTTIHWIIA</sequence>
<reference evidence="2 3" key="1">
    <citation type="submission" date="2016-05" db="EMBL/GenBank/DDBJ databases">
        <title>A degradative enzymes factory behind the ericoid mycorrhizal symbiosis.</title>
        <authorList>
            <consortium name="DOE Joint Genome Institute"/>
            <person name="Martino E."/>
            <person name="Morin E."/>
            <person name="Grelet G."/>
            <person name="Kuo A."/>
            <person name="Kohler A."/>
            <person name="Daghino S."/>
            <person name="Barry K."/>
            <person name="Choi C."/>
            <person name="Cichocki N."/>
            <person name="Clum A."/>
            <person name="Copeland A."/>
            <person name="Hainaut M."/>
            <person name="Haridas S."/>
            <person name="Labutti K."/>
            <person name="Lindquist E."/>
            <person name="Lipzen A."/>
            <person name="Khouja H.-R."/>
            <person name="Murat C."/>
            <person name="Ohm R."/>
            <person name="Olson A."/>
            <person name="Spatafora J."/>
            <person name="Veneault-Fourrey C."/>
            <person name="Henrissat B."/>
            <person name="Grigoriev I."/>
            <person name="Martin F."/>
            <person name="Perotto S."/>
        </authorList>
    </citation>
    <scope>NUCLEOTIDE SEQUENCE [LARGE SCALE GENOMIC DNA]</scope>
    <source>
        <strain evidence="2 3">UAMH 7357</strain>
    </source>
</reference>
<organism evidence="2 3">
    <name type="scientific">Hyaloscypha hepaticicola</name>
    <dbReference type="NCBI Taxonomy" id="2082293"/>
    <lineage>
        <taxon>Eukaryota</taxon>
        <taxon>Fungi</taxon>
        <taxon>Dikarya</taxon>
        <taxon>Ascomycota</taxon>
        <taxon>Pezizomycotina</taxon>
        <taxon>Leotiomycetes</taxon>
        <taxon>Helotiales</taxon>
        <taxon>Hyaloscyphaceae</taxon>
        <taxon>Hyaloscypha</taxon>
    </lineage>
</organism>
<evidence type="ECO:0000313" key="2">
    <source>
        <dbReference type="EMBL" id="PMD24223.1"/>
    </source>
</evidence>
<feature type="transmembrane region" description="Helical" evidence="1">
    <location>
        <begin position="17"/>
        <end position="37"/>
    </location>
</feature>
<dbReference type="AlphaFoldDB" id="A0A2J6QD86"/>
<keyword evidence="3" id="KW-1185">Reference proteome</keyword>
<evidence type="ECO:0000313" key="3">
    <source>
        <dbReference type="Proteomes" id="UP000235672"/>
    </source>
</evidence>
<dbReference type="Proteomes" id="UP000235672">
    <property type="component" value="Unassembled WGS sequence"/>
</dbReference>
<protein>
    <submittedName>
        <fullName evidence="2">Uncharacterized protein</fullName>
    </submittedName>
</protein>
<keyword evidence="1" id="KW-0472">Membrane</keyword>
<gene>
    <name evidence="2" type="ORF">NA56DRAFT_700699</name>
</gene>
<evidence type="ECO:0000256" key="1">
    <source>
        <dbReference type="SAM" id="Phobius"/>
    </source>
</evidence>
<dbReference type="EMBL" id="KZ613473">
    <property type="protein sequence ID" value="PMD24223.1"/>
    <property type="molecule type" value="Genomic_DNA"/>
</dbReference>